<keyword evidence="1" id="KW-0472">Membrane</keyword>
<dbReference type="AlphaFoldDB" id="A0A1H9J867"/>
<organism evidence="2 3">
    <name type="scientific">Microlunatus flavus</name>
    <dbReference type="NCBI Taxonomy" id="1036181"/>
    <lineage>
        <taxon>Bacteria</taxon>
        <taxon>Bacillati</taxon>
        <taxon>Actinomycetota</taxon>
        <taxon>Actinomycetes</taxon>
        <taxon>Propionibacteriales</taxon>
        <taxon>Propionibacteriaceae</taxon>
        <taxon>Microlunatus</taxon>
    </lineage>
</organism>
<keyword evidence="1" id="KW-1133">Transmembrane helix</keyword>
<feature type="transmembrane region" description="Helical" evidence="1">
    <location>
        <begin position="166"/>
        <end position="185"/>
    </location>
</feature>
<keyword evidence="1" id="KW-0812">Transmembrane</keyword>
<feature type="transmembrane region" description="Helical" evidence="1">
    <location>
        <begin position="235"/>
        <end position="256"/>
    </location>
</feature>
<dbReference type="Proteomes" id="UP000198504">
    <property type="component" value="Unassembled WGS sequence"/>
</dbReference>
<keyword evidence="3" id="KW-1185">Reference proteome</keyword>
<evidence type="ECO:0000256" key="1">
    <source>
        <dbReference type="SAM" id="Phobius"/>
    </source>
</evidence>
<dbReference type="STRING" id="1036181.SAMN05421756_106118"/>
<feature type="transmembrane region" description="Helical" evidence="1">
    <location>
        <begin position="130"/>
        <end position="154"/>
    </location>
</feature>
<proteinExistence type="predicted"/>
<evidence type="ECO:0000313" key="2">
    <source>
        <dbReference type="EMBL" id="SEQ82983.1"/>
    </source>
</evidence>
<feature type="transmembrane region" description="Helical" evidence="1">
    <location>
        <begin position="26"/>
        <end position="45"/>
    </location>
</feature>
<feature type="transmembrane region" description="Helical" evidence="1">
    <location>
        <begin position="294"/>
        <end position="321"/>
    </location>
</feature>
<evidence type="ECO:0008006" key="4">
    <source>
        <dbReference type="Google" id="ProtNLM"/>
    </source>
</evidence>
<dbReference type="EMBL" id="FOFA01000006">
    <property type="protein sequence ID" value="SEQ82983.1"/>
    <property type="molecule type" value="Genomic_DNA"/>
</dbReference>
<reference evidence="3" key="1">
    <citation type="submission" date="2016-10" db="EMBL/GenBank/DDBJ databases">
        <authorList>
            <person name="Varghese N."/>
            <person name="Submissions S."/>
        </authorList>
    </citation>
    <scope>NUCLEOTIDE SEQUENCE [LARGE SCALE GENOMIC DNA]</scope>
    <source>
        <strain evidence="3">CGMCC 4.6856</strain>
    </source>
</reference>
<evidence type="ECO:0000313" key="3">
    <source>
        <dbReference type="Proteomes" id="UP000198504"/>
    </source>
</evidence>
<accession>A0A1H9J867</accession>
<sequence length="324" mass="32676">MSTLVQRTAPSVRSGPHDLARTRPDVIGTAVLAVLALLLGVRWWQHADGVPLSWGPPPAEALFLLPAAPVLALLGLRSATRGGGAPPGHVARAAARWAAVWAAVGTAWLLTTVTRLYGTGLAGLLQVDNLVAVLSASDVVLPRLAAVWVALLVALFARSLDRAQSLAALALVGAALLAVAPAGGSGHAHAEQAHPLVQAAAGAELLALALWSGSIVAAFHLRTPILRTRGHLERWGLLVSGAALALGAALVLAGLARPEQPAPAAFAAGRLAAVAAVVGVGLRHRRRTLEAVSAGPAGLMGALVGAELTVLAAAVALTLVLELA</sequence>
<name>A0A1H9J867_9ACTN</name>
<gene>
    <name evidence="2" type="ORF">SAMN05421756_106118</name>
</gene>
<feature type="transmembrane region" description="Helical" evidence="1">
    <location>
        <begin position="205"/>
        <end position="223"/>
    </location>
</feature>
<feature type="transmembrane region" description="Helical" evidence="1">
    <location>
        <begin position="262"/>
        <end position="282"/>
    </location>
</feature>
<dbReference type="RefSeq" id="WP_091182166.1">
    <property type="nucleotide sequence ID" value="NZ_FOFA01000006.1"/>
</dbReference>
<feature type="transmembrane region" description="Helical" evidence="1">
    <location>
        <begin position="57"/>
        <end position="76"/>
    </location>
</feature>
<protein>
    <recommendedName>
        <fullName evidence="4">Copper resistance protein D</fullName>
    </recommendedName>
</protein>
<feature type="transmembrane region" description="Helical" evidence="1">
    <location>
        <begin position="97"/>
        <end position="118"/>
    </location>
</feature>